<sequence>MKKSDQQSRSGWGGKRTGAGAPYGNTNAVKHGERSRRAFFPLEGVDELSPLVKNRVRNLILAEHLGPLMQSDPAYRTEAWREMTLIHGMMGLHTDRIMRLELMKAKADLACAKRELQRVKKRSVPDA</sequence>
<reference evidence="2 3" key="1">
    <citation type="submission" date="2017-11" db="EMBL/GenBank/DDBJ databases">
        <authorList>
            <person name="Han C.G."/>
        </authorList>
    </citation>
    <scope>NUCLEOTIDE SEQUENCE [LARGE SCALE GENOMIC DNA]</scope>
    <source>
        <strain evidence="2 3">A11</strain>
    </source>
</reference>
<reference evidence="2 3" key="2">
    <citation type="submission" date="2018-01" db="EMBL/GenBank/DDBJ databases">
        <title>Genomic study of Klebsiella pneumoniae.</title>
        <authorList>
            <person name="Yang Y."/>
            <person name="Bicalho R."/>
        </authorList>
    </citation>
    <scope>NUCLEOTIDE SEQUENCE [LARGE SCALE GENOMIC DNA]</scope>
    <source>
        <strain evidence="2 3">A11</strain>
    </source>
</reference>
<evidence type="ECO:0000256" key="1">
    <source>
        <dbReference type="SAM" id="MobiDB-lite"/>
    </source>
</evidence>
<evidence type="ECO:0000313" key="3">
    <source>
        <dbReference type="Proteomes" id="UP000234505"/>
    </source>
</evidence>
<gene>
    <name evidence="2" type="ORF">CWN50_26390</name>
</gene>
<name>A0A2J4Q8Y4_9ENTR</name>
<comment type="caution">
    <text evidence="2">The sequence shown here is derived from an EMBL/GenBank/DDBJ whole genome shotgun (WGS) entry which is preliminary data.</text>
</comment>
<proteinExistence type="predicted"/>
<protein>
    <submittedName>
        <fullName evidence="2">Uncharacterized protein</fullName>
    </submittedName>
</protein>
<dbReference type="AlphaFoldDB" id="A0A2J4Q8Y4"/>
<dbReference type="EMBL" id="PIDS01001223">
    <property type="protein sequence ID" value="PLL27536.1"/>
    <property type="molecule type" value="Genomic_DNA"/>
</dbReference>
<feature type="region of interest" description="Disordered" evidence="1">
    <location>
        <begin position="1"/>
        <end position="34"/>
    </location>
</feature>
<organism evidence="2 3">
    <name type="scientific">Klebsiella michiganensis</name>
    <dbReference type="NCBI Taxonomy" id="1134687"/>
    <lineage>
        <taxon>Bacteria</taxon>
        <taxon>Pseudomonadati</taxon>
        <taxon>Pseudomonadota</taxon>
        <taxon>Gammaproteobacteria</taxon>
        <taxon>Enterobacterales</taxon>
        <taxon>Enterobacteriaceae</taxon>
        <taxon>Klebsiella/Raoultella group</taxon>
        <taxon>Klebsiella</taxon>
    </lineage>
</organism>
<evidence type="ECO:0000313" key="2">
    <source>
        <dbReference type="EMBL" id="PLL27536.1"/>
    </source>
</evidence>
<accession>A0A2J4Q8Y4</accession>
<dbReference type="Proteomes" id="UP000234505">
    <property type="component" value="Unassembled WGS sequence"/>
</dbReference>